<organism evidence="4 5">
    <name type="scientific">Rhodoplanes tepidamans</name>
    <name type="common">Rhodoplanes cryptolactis</name>
    <dbReference type="NCBI Taxonomy" id="200616"/>
    <lineage>
        <taxon>Bacteria</taxon>
        <taxon>Pseudomonadati</taxon>
        <taxon>Pseudomonadota</taxon>
        <taxon>Alphaproteobacteria</taxon>
        <taxon>Hyphomicrobiales</taxon>
        <taxon>Nitrobacteraceae</taxon>
        <taxon>Rhodoplanes</taxon>
    </lineage>
</organism>
<dbReference type="Gene3D" id="3.40.50.1820">
    <property type="entry name" value="alpha/beta hydrolase"/>
    <property type="match status" value="1"/>
</dbReference>
<keyword evidence="2" id="KW-0732">Signal</keyword>
<feature type="chain" id="PRO_5046507967" evidence="2">
    <location>
        <begin position="19"/>
        <end position="272"/>
    </location>
</feature>
<keyword evidence="1 4" id="KW-0378">Hydrolase</keyword>
<keyword evidence="5" id="KW-1185">Reference proteome</keyword>
<comment type="caution">
    <text evidence="4">The sequence shown here is derived from an EMBL/GenBank/DDBJ whole genome shotgun (WGS) entry which is preliminary data.</text>
</comment>
<dbReference type="GO" id="GO:0016787">
    <property type="term" value="F:hydrolase activity"/>
    <property type="evidence" value="ECO:0007669"/>
    <property type="project" value="UniProtKB-KW"/>
</dbReference>
<dbReference type="PANTHER" id="PTHR22946:SF9">
    <property type="entry name" value="POLYKETIDE TRANSFERASE AF380"/>
    <property type="match status" value="1"/>
</dbReference>
<dbReference type="Pfam" id="PF01738">
    <property type="entry name" value="DLH"/>
    <property type="match status" value="1"/>
</dbReference>
<dbReference type="PANTHER" id="PTHR22946">
    <property type="entry name" value="DIENELACTONE HYDROLASE DOMAIN-CONTAINING PROTEIN-RELATED"/>
    <property type="match status" value="1"/>
</dbReference>
<feature type="domain" description="Dienelactone hydrolase" evidence="3">
    <location>
        <begin position="35"/>
        <end position="271"/>
    </location>
</feature>
<dbReference type="InterPro" id="IPR029058">
    <property type="entry name" value="AB_hydrolase_fold"/>
</dbReference>
<accession>A0ABT5J5E8</accession>
<reference evidence="4" key="1">
    <citation type="journal article" date="2023" name="Microbiol Resour">
        <title>Genome Sequences of Rhodoplanes serenus and Two Thermotolerant Strains, Rhodoplanes tepidamans and 'Rhodoplanes cryptolactis,' Further Refine the Genus.</title>
        <authorList>
            <person name="Rayyan A.A."/>
            <person name="Kyndt J.A."/>
        </authorList>
    </citation>
    <scope>NUCLEOTIDE SEQUENCE</scope>
    <source>
        <strain evidence="4">DSM 9987</strain>
    </source>
</reference>
<dbReference type="Proteomes" id="UP001165652">
    <property type="component" value="Unassembled WGS sequence"/>
</dbReference>
<evidence type="ECO:0000313" key="5">
    <source>
        <dbReference type="Proteomes" id="UP001165652"/>
    </source>
</evidence>
<reference evidence="4" key="2">
    <citation type="submission" date="2023-02" db="EMBL/GenBank/DDBJ databases">
        <authorList>
            <person name="Rayyan A."/>
            <person name="Meyer T."/>
            <person name="Kyndt J.A."/>
        </authorList>
    </citation>
    <scope>NUCLEOTIDE SEQUENCE</scope>
    <source>
        <strain evidence="4">DSM 9987</strain>
    </source>
</reference>
<dbReference type="SUPFAM" id="SSF53474">
    <property type="entry name" value="alpha/beta-Hydrolases"/>
    <property type="match status" value="1"/>
</dbReference>
<evidence type="ECO:0000259" key="3">
    <source>
        <dbReference type="Pfam" id="PF01738"/>
    </source>
</evidence>
<evidence type="ECO:0000256" key="2">
    <source>
        <dbReference type="SAM" id="SignalP"/>
    </source>
</evidence>
<feature type="signal peptide" evidence="2">
    <location>
        <begin position="1"/>
        <end position="18"/>
    </location>
</feature>
<protein>
    <submittedName>
        <fullName evidence="4">Dienelactone hydrolase family protein</fullName>
    </submittedName>
</protein>
<dbReference type="EMBL" id="JAQQLI010000002">
    <property type="protein sequence ID" value="MDC7784534.1"/>
    <property type="molecule type" value="Genomic_DNA"/>
</dbReference>
<dbReference type="InterPro" id="IPR002925">
    <property type="entry name" value="Dienelactn_hydro"/>
</dbReference>
<sequence length="272" mass="28817">MAAAFAGTLGMTAGAAVAAPEPEIVRFPGRDLTLSGLLFRPEGAGPFPAVVALHGCAGLGRTGLDPRFRDWASILTGKGFAVLFPDSFGSRGLGPQCRVRPRTVTPERERSADADAARRFLQTRGDVRPDRVSLLGWSNGGSTVLWAVRPQSRRDRGGPDFRSVVALYPGCARLVPRAWSSRVPVLILIGGADDWTPAAACEQMVAGARGRSARATIEVYPGAYHDFDAPDRPVKVRSGLAFSADGSGRAHTGTNPAARADAFRRVPAFLAR</sequence>
<evidence type="ECO:0000256" key="1">
    <source>
        <dbReference type="ARBA" id="ARBA00022801"/>
    </source>
</evidence>
<dbReference type="InterPro" id="IPR050261">
    <property type="entry name" value="FrsA_esterase"/>
</dbReference>
<name>A0ABT5J5E8_RHOTP</name>
<gene>
    <name evidence="4" type="ORF">PQJ73_02460</name>
</gene>
<proteinExistence type="predicted"/>
<evidence type="ECO:0000313" key="4">
    <source>
        <dbReference type="EMBL" id="MDC7784534.1"/>
    </source>
</evidence>